<dbReference type="InterPro" id="IPR023374">
    <property type="entry name" value="AttH-like_dom_sf"/>
</dbReference>
<sequence>MNARVYAHILSVIGVLLTVPGTVLAQGFAGLGSSAVGFDLPDPDTRFTFPEDHGAHPEFRIEWWYLTANLTGADGEDYGIQWTLFRNAIAPGGAPEDQVWMAHAAVSAPDMHLTAERFARGGLGQAGVTATPFEAWLDEWRMAGPSLADVDLTAQGSDWAYDLTFSATGPFVPQGQNGYSVKSEEGLASQYYSQPFYEVTGTLTLPSGAVDVSGQGWLDREWSSQPLAPDQTGWDWVSLHLDGGAKLMGYRLRRADGTDYTVGTWITADGAPTPLNDGEITMTDERRAIVAGRDVPVAWAVAVPSHGVDIRAEALGDQSWMEAAVPYWEGPVTVEGSHSGRGYLEMTGYE</sequence>
<accession>A0A7C9MYI0</accession>
<keyword evidence="3" id="KW-1185">Reference proteome</keyword>
<evidence type="ECO:0000313" key="3">
    <source>
        <dbReference type="Proteomes" id="UP000480350"/>
    </source>
</evidence>
<reference evidence="2 3" key="1">
    <citation type="submission" date="2019-12" db="EMBL/GenBank/DDBJ databases">
        <authorList>
            <person name="Lee S.D."/>
        </authorList>
    </citation>
    <scope>NUCLEOTIDE SEQUENCE [LARGE SCALE GENOMIC DNA]</scope>
    <source>
        <strain evidence="2 3">GH1-50</strain>
    </source>
</reference>
<dbReference type="PANTHER" id="PTHR38591">
    <property type="entry name" value="HYDROLASE"/>
    <property type="match status" value="1"/>
</dbReference>
<dbReference type="AlphaFoldDB" id="A0A7C9MYI0"/>
<dbReference type="Pfam" id="PF07143">
    <property type="entry name" value="CrtC"/>
    <property type="match status" value="1"/>
</dbReference>
<feature type="domain" description="AttH" evidence="1">
    <location>
        <begin position="61"/>
        <end position="224"/>
    </location>
</feature>
<dbReference type="EMBL" id="WUPT01000001">
    <property type="protein sequence ID" value="MXQ06798.1"/>
    <property type="molecule type" value="Genomic_DNA"/>
</dbReference>
<gene>
    <name evidence="2" type="ORF">GQ651_02960</name>
</gene>
<dbReference type="SUPFAM" id="SSF159245">
    <property type="entry name" value="AttH-like"/>
    <property type="match status" value="1"/>
</dbReference>
<organism evidence="2 3">
    <name type="scientific">Kangsaoukella pontilimi</name>
    <dbReference type="NCBI Taxonomy" id="2691042"/>
    <lineage>
        <taxon>Bacteria</taxon>
        <taxon>Pseudomonadati</taxon>
        <taxon>Pseudomonadota</taxon>
        <taxon>Alphaproteobacteria</taxon>
        <taxon>Rhodobacterales</taxon>
        <taxon>Paracoccaceae</taxon>
        <taxon>Kangsaoukella</taxon>
    </lineage>
</organism>
<name>A0A7C9MYI0_9RHOB</name>
<comment type="caution">
    <text evidence="2">The sequence shown here is derived from an EMBL/GenBank/DDBJ whole genome shotgun (WGS) entry which is preliminary data.</text>
</comment>
<dbReference type="InterPro" id="IPR010791">
    <property type="entry name" value="AttH_dom"/>
</dbReference>
<dbReference type="Gene3D" id="2.40.370.10">
    <property type="entry name" value="AttH-like domain"/>
    <property type="match status" value="2"/>
</dbReference>
<proteinExistence type="predicted"/>
<dbReference type="RefSeq" id="WP_160762715.1">
    <property type="nucleotide sequence ID" value="NZ_WUPT01000001.1"/>
</dbReference>
<dbReference type="Proteomes" id="UP000480350">
    <property type="component" value="Unassembled WGS sequence"/>
</dbReference>
<dbReference type="PANTHER" id="PTHR38591:SF1">
    <property type="entry name" value="BLL1000 PROTEIN"/>
    <property type="match status" value="1"/>
</dbReference>
<reference evidence="2 3" key="2">
    <citation type="submission" date="2020-03" db="EMBL/GenBank/DDBJ databases">
        <title>Kangsaoukella pontilimi gen. nov., sp. nov., a new member of the family Rhodobacteraceae isolated from a tidal mudflat.</title>
        <authorList>
            <person name="Kim I.S."/>
        </authorList>
    </citation>
    <scope>NUCLEOTIDE SEQUENCE [LARGE SCALE GENOMIC DNA]</scope>
    <source>
        <strain evidence="2 3">GH1-50</strain>
    </source>
</reference>
<evidence type="ECO:0000313" key="2">
    <source>
        <dbReference type="EMBL" id="MXQ06798.1"/>
    </source>
</evidence>
<protein>
    <submittedName>
        <fullName evidence="2">Iron ABC transporter permease</fullName>
    </submittedName>
</protein>
<dbReference type="Pfam" id="PF17186">
    <property type="entry name" value="Lipocalin_9"/>
    <property type="match status" value="1"/>
</dbReference>
<evidence type="ECO:0000259" key="1">
    <source>
        <dbReference type="Pfam" id="PF07143"/>
    </source>
</evidence>